<evidence type="ECO:0000313" key="6">
    <source>
        <dbReference type="Proteomes" id="UP000242814"/>
    </source>
</evidence>
<name>A0A1D2J3X8_PARBR</name>
<dbReference type="Proteomes" id="UP000242814">
    <property type="component" value="Unassembled WGS sequence"/>
</dbReference>
<keyword evidence="2" id="KW-0175">Coiled coil</keyword>
<dbReference type="EMBL" id="LZYO01000618">
    <property type="protein sequence ID" value="ODH13022.1"/>
    <property type="molecule type" value="Genomic_DNA"/>
</dbReference>
<dbReference type="GO" id="GO:0012505">
    <property type="term" value="C:endomembrane system"/>
    <property type="evidence" value="ECO:0007669"/>
    <property type="project" value="TreeGrafter"/>
</dbReference>
<keyword evidence="3" id="KW-0812">Transmembrane</keyword>
<evidence type="ECO:0000256" key="2">
    <source>
        <dbReference type="SAM" id="Coils"/>
    </source>
</evidence>
<keyword evidence="3" id="KW-0472">Membrane</keyword>
<dbReference type="AlphaFoldDB" id="A0A1D2J3X8"/>
<feature type="coiled-coil region" evidence="2">
    <location>
        <begin position="236"/>
        <end position="263"/>
    </location>
</feature>
<organism evidence="5 6">
    <name type="scientific">Paracoccidioides brasiliensis</name>
    <dbReference type="NCBI Taxonomy" id="121759"/>
    <lineage>
        <taxon>Eukaryota</taxon>
        <taxon>Fungi</taxon>
        <taxon>Dikarya</taxon>
        <taxon>Ascomycota</taxon>
        <taxon>Pezizomycotina</taxon>
        <taxon>Eurotiomycetes</taxon>
        <taxon>Eurotiomycetidae</taxon>
        <taxon>Onygenales</taxon>
        <taxon>Ajellomycetaceae</taxon>
        <taxon>Paracoccidioides</taxon>
    </lineage>
</organism>
<dbReference type="GO" id="GO:0006887">
    <property type="term" value="P:exocytosis"/>
    <property type="evidence" value="ECO:0007669"/>
    <property type="project" value="TreeGrafter"/>
</dbReference>
<dbReference type="Gene3D" id="1.20.58.70">
    <property type="match status" value="1"/>
</dbReference>
<evidence type="ECO:0000256" key="1">
    <source>
        <dbReference type="ARBA" id="ARBA00009063"/>
    </source>
</evidence>
<dbReference type="InterPro" id="IPR000727">
    <property type="entry name" value="T_SNARE_dom"/>
</dbReference>
<dbReference type="Pfam" id="PF00804">
    <property type="entry name" value="Syntaxin"/>
    <property type="match status" value="1"/>
</dbReference>
<dbReference type="InterPro" id="IPR010989">
    <property type="entry name" value="SNARE"/>
</dbReference>
<dbReference type="SMART" id="SM00397">
    <property type="entry name" value="t_SNARE"/>
    <property type="match status" value="1"/>
</dbReference>
<keyword evidence="3" id="KW-1133">Transmembrane helix</keyword>
<evidence type="ECO:0000256" key="3">
    <source>
        <dbReference type="SAM" id="Phobius"/>
    </source>
</evidence>
<dbReference type="VEuPathDB" id="FungiDB:PABG_07782"/>
<reference evidence="5 6" key="1">
    <citation type="submission" date="2016-06" db="EMBL/GenBank/DDBJ databases">
        <authorList>
            <person name="Kjaerup R.B."/>
            <person name="Dalgaard T.S."/>
            <person name="Juul-Madsen H.R."/>
        </authorList>
    </citation>
    <scope>NUCLEOTIDE SEQUENCE [LARGE SCALE GENOMIC DNA]</scope>
    <source>
        <strain evidence="5 6">Pb300</strain>
    </source>
</reference>
<sequence length="310" mass="34620">MAAKAVAKATANTIHMLPDQTTDTIAMSKPVLVRLLVMGYVQSGGDRHAILNQCRDIERGIDDVDGYIEQIKGLYRRLLSDADPARENAIRVEADELASETKRLYQNLIQRMKAIKQSPGSGETMNTAQIGKVERRLKAAITNYQRVQSDFRKGLEAQMARQYRIVRPDATDAEVKEAVQDPSNQQIFSQALIQSDRRGDAQKVSQIVRARHDEILKIERDLLELAQMFQDLDTLVVQQEAAVERIDQQAEDVNANMQKGNEEITGAIAKARARNKKKWICLGIVVLIILVLALVLSLYFTVGPGGNKKA</sequence>
<dbReference type="Pfam" id="PF05739">
    <property type="entry name" value="SNARE"/>
    <property type="match status" value="1"/>
</dbReference>
<evidence type="ECO:0000259" key="4">
    <source>
        <dbReference type="PROSITE" id="PS50192"/>
    </source>
</evidence>
<dbReference type="InterPro" id="IPR006011">
    <property type="entry name" value="Syntaxin_N"/>
</dbReference>
<comment type="caution">
    <text evidence="5">The sequence shown here is derived from an EMBL/GenBank/DDBJ whole genome shotgun (WGS) entry which is preliminary data.</text>
</comment>
<dbReference type="GO" id="GO:0005484">
    <property type="term" value="F:SNAP receptor activity"/>
    <property type="evidence" value="ECO:0007669"/>
    <property type="project" value="TreeGrafter"/>
</dbReference>
<dbReference type="PANTHER" id="PTHR19957:SF380">
    <property type="entry name" value="SYNTAXIN FAMILY PROTEIN"/>
    <property type="match status" value="1"/>
</dbReference>
<dbReference type="GO" id="GO:0031201">
    <property type="term" value="C:SNARE complex"/>
    <property type="evidence" value="ECO:0007669"/>
    <property type="project" value="TreeGrafter"/>
</dbReference>
<dbReference type="VEuPathDB" id="FungiDB:PADG_08589"/>
<dbReference type="PANTHER" id="PTHR19957">
    <property type="entry name" value="SYNTAXIN"/>
    <property type="match status" value="1"/>
</dbReference>
<dbReference type="SUPFAM" id="SSF47661">
    <property type="entry name" value="t-snare proteins"/>
    <property type="match status" value="1"/>
</dbReference>
<gene>
    <name evidence="5" type="ORF">ACO22_07676</name>
</gene>
<dbReference type="SMART" id="SM00503">
    <property type="entry name" value="SynN"/>
    <property type="match status" value="1"/>
</dbReference>
<comment type="similarity">
    <text evidence="1">Belongs to the syntaxin family.</text>
</comment>
<dbReference type="CDD" id="cd15849">
    <property type="entry name" value="SNARE_Sso1"/>
    <property type="match status" value="1"/>
</dbReference>
<dbReference type="InterPro" id="IPR045242">
    <property type="entry name" value="Syntaxin"/>
</dbReference>
<dbReference type="GO" id="GO:0000149">
    <property type="term" value="F:SNARE binding"/>
    <property type="evidence" value="ECO:0007669"/>
    <property type="project" value="TreeGrafter"/>
</dbReference>
<proteinExistence type="inferred from homology"/>
<dbReference type="GO" id="GO:0006886">
    <property type="term" value="P:intracellular protein transport"/>
    <property type="evidence" value="ECO:0007669"/>
    <property type="project" value="TreeGrafter"/>
</dbReference>
<dbReference type="GO" id="GO:0005886">
    <property type="term" value="C:plasma membrane"/>
    <property type="evidence" value="ECO:0007669"/>
    <property type="project" value="TreeGrafter"/>
</dbReference>
<feature type="domain" description="T-SNARE coiled-coil homology" evidence="4">
    <location>
        <begin position="205"/>
        <end position="267"/>
    </location>
</feature>
<dbReference type="GO" id="GO:0006906">
    <property type="term" value="P:vesicle fusion"/>
    <property type="evidence" value="ECO:0007669"/>
    <property type="project" value="TreeGrafter"/>
</dbReference>
<protein>
    <recommendedName>
        <fullName evidence="4">t-SNARE coiled-coil homology domain-containing protein</fullName>
    </recommendedName>
</protein>
<dbReference type="PROSITE" id="PS50192">
    <property type="entry name" value="T_SNARE"/>
    <property type="match status" value="1"/>
</dbReference>
<dbReference type="GO" id="GO:0048278">
    <property type="term" value="P:vesicle docking"/>
    <property type="evidence" value="ECO:0007669"/>
    <property type="project" value="TreeGrafter"/>
</dbReference>
<evidence type="ECO:0000313" key="5">
    <source>
        <dbReference type="EMBL" id="ODH13022.1"/>
    </source>
</evidence>
<accession>A0A1D2J3X8</accession>
<feature type="transmembrane region" description="Helical" evidence="3">
    <location>
        <begin position="279"/>
        <end position="300"/>
    </location>
</feature>